<evidence type="ECO:0000313" key="1">
    <source>
        <dbReference type="EMBL" id="OTG14006.1"/>
    </source>
</evidence>
<organism evidence="1 2">
    <name type="scientific">Helianthus annuus</name>
    <name type="common">Common sunflower</name>
    <dbReference type="NCBI Taxonomy" id="4232"/>
    <lineage>
        <taxon>Eukaryota</taxon>
        <taxon>Viridiplantae</taxon>
        <taxon>Streptophyta</taxon>
        <taxon>Embryophyta</taxon>
        <taxon>Tracheophyta</taxon>
        <taxon>Spermatophyta</taxon>
        <taxon>Magnoliopsida</taxon>
        <taxon>eudicotyledons</taxon>
        <taxon>Gunneridae</taxon>
        <taxon>Pentapetalae</taxon>
        <taxon>asterids</taxon>
        <taxon>campanulids</taxon>
        <taxon>Asterales</taxon>
        <taxon>Asteraceae</taxon>
        <taxon>Asteroideae</taxon>
        <taxon>Heliantheae alliance</taxon>
        <taxon>Heliantheae</taxon>
        <taxon>Helianthus</taxon>
    </lineage>
</organism>
<evidence type="ECO:0000313" key="2">
    <source>
        <dbReference type="Proteomes" id="UP000215914"/>
    </source>
</evidence>
<sequence length="64" mass="7203">MLIIKIHLYIFFRSQPSPSPPPPPPPHLLSHPCFAAIHHRSAAARRHPTITVEHLKSQISIVVD</sequence>
<accession>A0A251TTV7</accession>
<protein>
    <submittedName>
        <fullName evidence="1">Uncharacterized protein</fullName>
    </submittedName>
</protein>
<dbReference type="Proteomes" id="UP000215914">
    <property type="component" value="Chromosome 9"/>
</dbReference>
<proteinExistence type="predicted"/>
<dbReference type="EMBL" id="CM007898">
    <property type="protein sequence ID" value="OTG14006.1"/>
    <property type="molecule type" value="Genomic_DNA"/>
</dbReference>
<gene>
    <name evidence="1" type="ORF">HannXRQ_Chr09g0244561</name>
</gene>
<dbReference type="InParanoid" id="A0A251TTV7"/>
<dbReference type="AlphaFoldDB" id="A0A251TTV7"/>
<name>A0A251TTV7_HELAN</name>
<keyword evidence="2" id="KW-1185">Reference proteome</keyword>
<reference evidence="2" key="1">
    <citation type="journal article" date="2017" name="Nature">
        <title>The sunflower genome provides insights into oil metabolism, flowering and Asterid evolution.</title>
        <authorList>
            <person name="Badouin H."/>
            <person name="Gouzy J."/>
            <person name="Grassa C.J."/>
            <person name="Murat F."/>
            <person name="Staton S.E."/>
            <person name="Cottret L."/>
            <person name="Lelandais-Briere C."/>
            <person name="Owens G.L."/>
            <person name="Carrere S."/>
            <person name="Mayjonade B."/>
            <person name="Legrand L."/>
            <person name="Gill N."/>
            <person name="Kane N.C."/>
            <person name="Bowers J.E."/>
            <person name="Hubner S."/>
            <person name="Bellec A."/>
            <person name="Berard A."/>
            <person name="Berges H."/>
            <person name="Blanchet N."/>
            <person name="Boniface M.C."/>
            <person name="Brunel D."/>
            <person name="Catrice O."/>
            <person name="Chaidir N."/>
            <person name="Claudel C."/>
            <person name="Donnadieu C."/>
            <person name="Faraut T."/>
            <person name="Fievet G."/>
            <person name="Helmstetter N."/>
            <person name="King M."/>
            <person name="Knapp S.J."/>
            <person name="Lai Z."/>
            <person name="Le Paslier M.C."/>
            <person name="Lippi Y."/>
            <person name="Lorenzon L."/>
            <person name="Mandel J.R."/>
            <person name="Marage G."/>
            <person name="Marchand G."/>
            <person name="Marquand E."/>
            <person name="Bret-Mestries E."/>
            <person name="Morien E."/>
            <person name="Nambeesan S."/>
            <person name="Nguyen T."/>
            <person name="Pegot-Espagnet P."/>
            <person name="Pouilly N."/>
            <person name="Raftis F."/>
            <person name="Sallet E."/>
            <person name="Schiex T."/>
            <person name="Thomas J."/>
            <person name="Vandecasteele C."/>
            <person name="Vares D."/>
            <person name="Vear F."/>
            <person name="Vautrin S."/>
            <person name="Crespi M."/>
            <person name="Mangin B."/>
            <person name="Burke J.M."/>
            <person name="Salse J."/>
            <person name="Munos S."/>
            <person name="Vincourt P."/>
            <person name="Rieseberg L.H."/>
            <person name="Langlade N.B."/>
        </authorList>
    </citation>
    <scope>NUCLEOTIDE SEQUENCE [LARGE SCALE GENOMIC DNA]</scope>
    <source>
        <strain evidence="2">cv. SF193</strain>
    </source>
</reference>